<comment type="similarity">
    <text evidence="1">Belongs to the CapA family.</text>
</comment>
<evidence type="ECO:0000259" key="2">
    <source>
        <dbReference type="SMART" id="SM00854"/>
    </source>
</evidence>
<dbReference type="CDD" id="cd07381">
    <property type="entry name" value="MPP_CapA"/>
    <property type="match status" value="1"/>
</dbReference>
<evidence type="ECO:0000313" key="3">
    <source>
        <dbReference type="EMBL" id="OGM30077.1"/>
    </source>
</evidence>
<protein>
    <recommendedName>
        <fullName evidence="2">Capsule synthesis protein CapA domain-containing protein</fullName>
    </recommendedName>
</protein>
<dbReference type="PANTHER" id="PTHR33393:SF11">
    <property type="entry name" value="POLYGLUTAMINE SYNTHESIS ACCESSORY PROTEIN RV0574C-RELATED"/>
    <property type="match status" value="1"/>
</dbReference>
<dbReference type="Pfam" id="PF09587">
    <property type="entry name" value="PGA_cap"/>
    <property type="match status" value="2"/>
</dbReference>
<evidence type="ECO:0000313" key="4">
    <source>
        <dbReference type="Proteomes" id="UP000177263"/>
    </source>
</evidence>
<dbReference type="InterPro" id="IPR052169">
    <property type="entry name" value="CW_Biosynth-Accessory"/>
</dbReference>
<comment type="caution">
    <text evidence="3">The sequence shown here is derived from an EMBL/GenBank/DDBJ whole genome shotgun (WGS) entry which is preliminary data.</text>
</comment>
<accession>A0A1F7YS55</accession>
<name>A0A1F7YS55_9BACT</name>
<dbReference type="InterPro" id="IPR019079">
    <property type="entry name" value="Capsule_synth_CapA"/>
</dbReference>
<dbReference type="Gene3D" id="3.60.21.10">
    <property type="match status" value="1"/>
</dbReference>
<dbReference type="AlphaFoldDB" id="A0A1F7YS55"/>
<organism evidence="3 4">
    <name type="scientific">Candidatus Woesebacteria bacterium RIFCSPHIGHO2_01_FULL_41_10</name>
    <dbReference type="NCBI Taxonomy" id="1802500"/>
    <lineage>
        <taxon>Bacteria</taxon>
        <taxon>Candidatus Woeseibacteriota</taxon>
    </lineage>
</organism>
<gene>
    <name evidence="3" type="ORF">A2801_03120</name>
</gene>
<sequence>MKGFRIMLMAAITLLLIFAVIAIPVSPWADGTSKNFINKILVSTGVRRQIKDVKILLGGDVMLGRTVLTKSLDSGDVRYPFLEIGVFTSQSDLFLVNLENAVINQCPRCLECLSFCTDPEILDGLLYAGVDVVNLANNHSRNFSEEGIIETKEHLKSSNIAYVDHGQLFVKEIESTKFGIIGFNFFDNLPSEEDYNAVRNANSQVDVLIVSVHWGVEYTDNPTESQRQWAQNLVNAGADVIAGHHPHWVQTIEMFDGKPIFYSLGNLVFDQMGSKKTREGMLVELRYRDGVLIDQRELPIFMEEWAQPQFVE</sequence>
<reference evidence="3 4" key="1">
    <citation type="journal article" date="2016" name="Nat. Commun.">
        <title>Thousands of microbial genomes shed light on interconnected biogeochemical processes in an aquifer system.</title>
        <authorList>
            <person name="Anantharaman K."/>
            <person name="Brown C.T."/>
            <person name="Hug L.A."/>
            <person name="Sharon I."/>
            <person name="Castelle C.J."/>
            <person name="Probst A.J."/>
            <person name="Thomas B.C."/>
            <person name="Singh A."/>
            <person name="Wilkins M.J."/>
            <person name="Karaoz U."/>
            <person name="Brodie E.L."/>
            <person name="Williams K.H."/>
            <person name="Hubbard S.S."/>
            <person name="Banfield J.F."/>
        </authorList>
    </citation>
    <scope>NUCLEOTIDE SEQUENCE [LARGE SCALE GENOMIC DNA]</scope>
</reference>
<dbReference type="SMART" id="SM00854">
    <property type="entry name" value="PGA_cap"/>
    <property type="match status" value="1"/>
</dbReference>
<dbReference type="Proteomes" id="UP000177263">
    <property type="component" value="Unassembled WGS sequence"/>
</dbReference>
<dbReference type="SUPFAM" id="SSF56300">
    <property type="entry name" value="Metallo-dependent phosphatases"/>
    <property type="match status" value="1"/>
</dbReference>
<dbReference type="STRING" id="1802500.A2801_03120"/>
<proteinExistence type="inferred from homology"/>
<feature type="domain" description="Capsule synthesis protein CapA" evidence="2">
    <location>
        <begin position="54"/>
        <end position="271"/>
    </location>
</feature>
<dbReference type="PANTHER" id="PTHR33393">
    <property type="entry name" value="POLYGLUTAMINE SYNTHESIS ACCESSORY PROTEIN RV0574C-RELATED"/>
    <property type="match status" value="1"/>
</dbReference>
<dbReference type="InterPro" id="IPR029052">
    <property type="entry name" value="Metallo-depent_PP-like"/>
</dbReference>
<dbReference type="EMBL" id="MGGM01000005">
    <property type="protein sequence ID" value="OGM30077.1"/>
    <property type="molecule type" value="Genomic_DNA"/>
</dbReference>
<evidence type="ECO:0000256" key="1">
    <source>
        <dbReference type="ARBA" id="ARBA00005662"/>
    </source>
</evidence>